<proteinExistence type="predicted"/>
<keyword evidence="1" id="KW-0328">Glycosyltransferase</keyword>
<comment type="caution">
    <text evidence="3">The sequence shown here is derived from an EMBL/GenBank/DDBJ whole genome shotgun (WGS) entry which is preliminary data.</text>
</comment>
<dbReference type="Gene3D" id="3.40.50.2020">
    <property type="match status" value="1"/>
</dbReference>
<keyword evidence="2" id="KW-0808">Transferase</keyword>
<dbReference type="InterPro" id="IPR000836">
    <property type="entry name" value="PRTase_dom"/>
</dbReference>
<dbReference type="CDD" id="cd06223">
    <property type="entry name" value="PRTases_typeI"/>
    <property type="match status" value="1"/>
</dbReference>
<dbReference type="GO" id="GO:0016757">
    <property type="term" value="F:glycosyltransferase activity"/>
    <property type="evidence" value="ECO:0007669"/>
    <property type="project" value="UniProtKB-KW"/>
</dbReference>
<evidence type="ECO:0000313" key="3">
    <source>
        <dbReference type="EMBL" id="PSN89122.1"/>
    </source>
</evidence>
<dbReference type="SUPFAM" id="SSF53271">
    <property type="entry name" value="PRTase-like"/>
    <property type="match status" value="1"/>
</dbReference>
<dbReference type="PANTHER" id="PTHR43363:SF2">
    <property type="entry name" value="PHOSPHORIBOSYLTRANSFERASE"/>
    <property type="match status" value="1"/>
</dbReference>
<dbReference type="InterPro" id="IPR029057">
    <property type="entry name" value="PRTase-like"/>
</dbReference>
<reference evidence="3 4" key="1">
    <citation type="submission" date="2017-04" db="EMBL/GenBank/DDBJ databases">
        <title>Novel microbial lineages endemic to geothermal iron-oxide mats fill important gaps in the evolutionary history of Archaea.</title>
        <authorList>
            <person name="Jay Z.J."/>
            <person name="Beam J.P."/>
            <person name="Dlakic M."/>
            <person name="Rusch D.B."/>
            <person name="Kozubal M.A."/>
            <person name="Inskeep W.P."/>
        </authorList>
    </citation>
    <scope>NUCLEOTIDE SEQUENCE [LARGE SCALE GENOMIC DNA]</scope>
    <source>
        <strain evidence="3">OSP_C</strain>
    </source>
</reference>
<name>A0A2R6ARV8_9ARCH</name>
<gene>
    <name evidence="3" type="ORF">B9Q00_02555</name>
</gene>
<organism evidence="3 4">
    <name type="scientific">Candidatus Marsarchaeota G1 archaeon OSP_C</name>
    <dbReference type="NCBI Taxonomy" id="1978154"/>
    <lineage>
        <taxon>Archaea</taxon>
        <taxon>Candidatus Marsarchaeota</taxon>
        <taxon>Candidatus Marsarchaeota group 1</taxon>
    </lineage>
</organism>
<evidence type="ECO:0000256" key="1">
    <source>
        <dbReference type="ARBA" id="ARBA00022676"/>
    </source>
</evidence>
<dbReference type="PANTHER" id="PTHR43363">
    <property type="entry name" value="HYPOXANTHINE PHOSPHORIBOSYLTRANSFERASE"/>
    <property type="match status" value="1"/>
</dbReference>
<accession>A0A2R6ARV8</accession>
<dbReference type="Proteomes" id="UP000241473">
    <property type="component" value="Unassembled WGS sequence"/>
</dbReference>
<dbReference type="AlphaFoldDB" id="A0A2R6ARV8"/>
<evidence type="ECO:0000313" key="4">
    <source>
        <dbReference type="Proteomes" id="UP000241473"/>
    </source>
</evidence>
<sequence length="90" mass="10295">MCGYLVPSWEEIFNGTLSISQKIRKKKEDFQVIVAIARGGWIPARIISDLLGITRLISIQVESYKGEERHSINMLDDVTILDDKKINSCW</sequence>
<dbReference type="EMBL" id="NEXB01000007">
    <property type="protein sequence ID" value="PSN89122.1"/>
    <property type="molecule type" value="Genomic_DNA"/>
</dbReference>
<evidence type="ECO:0000256" key="2">
    <source>
        <dbReference type="ARBA" id="ARBA00022679"/>
    </source>
</evidence>
<protein>
    <submittedName>
        <fullName evidence="3">Uncharacterized protein</fullName>
    </submittedName>
</protein>